<evidence type="ECO:0000313" key="7">
    <source>
        <dbReference type="EMBL" id="WUQ83423.1"/>
    </source>
</evidence>
<dbReference type="Proteomes" id="UP001432222">
    <property type="component" value="Chromosome"/>
</dbReference>
<evidence type="ECO:0000256" key="3">
    <source>
        <dbReference type="ARBA" id="ARBA00022741"/>
    </source>
</evidence>
<keyword evidence="2" id="KW-0808">Transferase</keyword>
<dbReference type="InterPro" id="IPR029056">
    <property type="entry name" value="Ribokinase-like"/>
</dbReference>
<feature type="domain" description="Carbohydrate kinase PfkB" evidence="6">
    <location>
        <begin position="2"/>
        <end position="297"/>
    </location>
</feature>
<organism evidence="7 8">
    <name type="scientific">Kitasatospora purpeofusca</name>
    <dbReference type="NCBI Taxonomy" id="67352"/>
    <lineage>
        <taxon>Bacteria</taxon>
        <taxon>Bacillati</taxon>
        <taxon>Actinomycetota</taxon>
        <taxon>Actinomycetes</taxon>
        <taxon>Kitasatosporales</taxon>
        <taxon>Streptomycetaceae</taxon>
        <taxon>Kitasatospora</taxon>
    </lineage>
</organism>
<gene>
    <name evidence="7" type="ORF">OHA16_10830</name>
</gene>
<dbReference type="InterPro" id="IPR050306">
    <property type="entry name" value="PfkB_Carbo_kinase"/>
</dbReference>
<keyword evidence="4 7" id="KW-0418">Kinase</keyword>
<protein>
    <submittedName>
        <fullName evidence="7">Carbohydrate kinase</fullName>
    </submittedName>
</protein>
<evidence type="ECO:0000313" key="8">
    <source>
        <dbReference type="Proteomes" id="UP001432222"/>
    </source>
</evidence>
<keyword evidence="3" id="KW-0547">Nucleotide-binding</keyword>
<dbReference type="RefSeq" id="WP_328954449.1">
    <property type="nucleotide sequence ID" value="NZ_CP108110.1"/>
</dbReference>
<dbReference type="CDD" id="cd01167">
    <property type="entry name" value="bac_FRK"/>
    <property type="match status" value="1"/>
</dbReference>
<evidence type="ECO:0000256" key="1">
    <source>
        <dbReference type="ARBA" id="ARBA00010688"/>
    </source>
</evidence>
<comment type="similarity">
    <text evidence="1">Belongs to the carbohydrate kinase PfkB family.</text>
</comment>
<dbReference type="PANTHER" id="PTHR43085:SF1">
    <property type="entry name" value="PSEUDOURIDINE KINASE-RELATED"/>
    <property type="match status" value="1"/>
</dbReference>
<dbReference type="PROSITE" id="PS00583">
    <property type="entry name" value="PFKB_KINASES_1"/>
    <property type="match status" value="1"/>
</dbReference>
<dbReference type="EMBL" id="CP108110">
    <property type="protein sequence ID" value="WUQ83423.1"/>
    <property type="molecule type" value="Genomic_DNA"/>
</dbReference>
<dbReference type="InterPro" id="IPR002173">
    <property type="entry name" value="Carboh/pur_kinase_PfkB_CS"/>
</dbReference>
<dbReference type="SUPFAM" id="SSF53613">
    <property type="entry name" value="Ribokinase-like"/>
    <property type="match status" value="1"/>
</dbReference>
<evidence type="ECO:0000256" key="4">
    <source>
        <dbReference type="ARBA" id="ARBA00022777"/>
    </source>
</evidence>
<name>A0ABZ1TXC7_9ACTN</name>
<keyword evidence="5" id="KW-0067">ATP-binding</keyword>
<dbReference type="InterPro" id="IPR011611">
    <property type="entry name" value="PfkB_dom"/>
</dbReference>
<evidence type="ECO:0000256" key="2">
    <source>
        <dbReference type="ARBA" id="ARBA00022679"/>
    </source>
</evidence>
<dbReference type="PROSITE" id="PS00584">
    <property type="entry name" value="PFKB_KINASES_2"/>
    <property type="match status" value="1"/>
</dbReference>
<sequence length="314" mass="32405">MITVVGEAVMDLVRSGQGETTAHPGGSPANVAVGLGRLSNDVALLTRLGPDTHGTRLARHLVGSGVALAAGAVDKHPTSTAIAHTDESGSATYEFAITWQLPDLEPDELLAGSACLHTGSIAATLEPGASTVRRLVERARGRRTVSYDPNCRPSLMGDPEQARTRIESLVASADVVKASDEDLGWLRPGQDVVDVAREWLALGPSLVVVTRGAAGAVGVCRAGTVEQRARRVAVADTVGAGDAFMAGLLDALHRRDLLGPDNADRLYGIDTGTLAELLDAASLVSAFTCTRPGANPPTAEELAAYRASVGAALP</sequence>
<dbReference type="GO" id="GO:0016301">
    <property type="term" value="F:kinase activity"/>
    <property type="evidence" value="ECO:0007669"/>
    <property type="project" value="UniProtKB-KW"/>
</dbReference>
<dbReference type="PANTHER" id="PTHR43085">
    <property type="entry name" value="HEXOKINASE FAMILY MEMBER"/>
    <property type="match status" value="1"/>
</dbReference>
<keyword evidence="8" id="KW-1185">Reference proteome</keyword>
<dbReference type="Pfam" id="PF00294">
    <property type="entry name" value="PfkB"/>
    <property type="match status" value="1"/>
</dbReference>
<accession>A0ABZ1TXC7</accession>
<proteinExistence type="inferred from homology"/>
<dbReference type="Gene3D" id="3.40.1190.20">
    <property type="match status" value="1"/>
</dbReference>
<reference evidence="7" key="1">
    <citation type="submission" date="2022-10" db="EMBL/GenBank/DDBJ databases">
        <title>The complete genomes of actinobacterial strains from the NBC collection.</title>
        <authorList>
            <person name="Joergensen T.S."/>
            <person name="Alvarez Arevalo M."/>
            <person name="Sterndorff E.B."/>
            <person name="Faurdal D."/>
            <person name="Vuksanovic O."/>
            <person name="Mourched A.-S."/>
            <person name="Charusanti P."/>
            <person name="Shaw S."/>
            <person name="Blin K."/>
            <person name="Weber T."/>
        </authorList>
    </citation>
    <scope>NUCLEOTIDE SEQUENCE</scope>
    <source>
        <strain evidence="7">NBC_00222</strain>
    </source>
</reference>
<evidence type="ECO:0000259" key="6">
    <source>
        <dbReference type="Pfam" id="PF00294"/>
    </source>
</evidence>
<evidence type="ECO:0000256" key="5">
    <source>
        <dbReference type="ARBA" id="ARBA00022840"/>
    </source>
</evidence>